<evidence type="ECO:0000313" key="2">
    <source>
        <dbReference type="Proteomes" id="UP000796761"/>
    </source>
</evidence>
<dbReference type="AlphaFoldDB" id="A0A8K1LM20"/>
<comment type="caution">
    <text evidence="1">The sequence shown here is derived from an EMBL/GenBank/DDBJ whole genome shotgun (WGS) entry which is preliminary data.</text>
</comment>
<dbReference type="EMBL" id="SWJQ01000219">
    <property type="protein sequence ID" value="TRZ18543.1"/>
    <property type="molecule type" value="Genomic_DNA"/>
</dbReference>
<name>A0A8K1LM20_9PASS</name>
<organism evidence="1 2">
    <name type="scientific">Zosterops borbonicus</name>
    <dbReference type="NCBI Taxonomy" id="364589"/>
    <lineage>
        <taxon>Eukaryota</taxon>
        <taxon>Metazoa</taxon>
        <taxon>Chordata</taxon>
        <taxon>Craniata</taxon>
        <taxon>Vertebrata</taxon>
        <taxon>Euteleostomi</taxon>
        <taxon>Archelosauria</taxon>
        <taxon>Archosauria</taxon>
        <taxon>Dinosauria</taxon>
        <taxon>Saurischia</taxon>
        <taxon>Theropoda</taxon>
        <taxon>Coelurosauria</taxon>
        <taxon>Aves</taxon>
        <taxon>Neognathae</taxon>
        <taxon>Neoaves</taxon>
        <taxon>Telluraves</taxon>
        <taxon>Australaves</taxon>
        <taxon>Passeriformes</taxon>
        <taxon>Sylvioidea</taxon>
        <taxon>Zosteropidae</taxon>
        <taxon>Zosterops</taxon>
    </lineage>
</organism>
<keyword evidence="2" id="KW-1185">Reference proteome</keyword>
<reference evidence="1" key="1">
    <citation type="submission" date="2019-04" db="EMBL/GenBank/DDBJ databases">
        <title>Genome assembly of Zosterops borbonicus 15179.</title>
        <authorList>
            <person name="Leroy T."/>
            <person name="Anselmetti Y."/>
            <person name="Tilak M.-K."/>
            <person name="Nabholz B."/>
        </authorList>
    </citation>
    <scope>NUCLEOTIDE SEQUENCE</scope>
    <source>
        <strain evidence="1">HGM_15179</strain>
        <tissue evidence="1">Muscle</tissue>
    </source>
</reference>
<sequence length="102" mass="11527">MEEGGWSQFVLLSCGIFGITPDTKNLTFAMSPDVCGRPYIRTRQESAEHSSLVQHFLFHSDPYGGKASELLQTCLSLPYTHVLKLYYHALKIFDLAMECPQL</sequence>
<proteinExistence type="predicted"/>
<gene>
    <name evidence="1" type="ORF">HGM15179_008547</name>
</gene>
<protein>
    <submittedName>
        <fullName evidence="1">Uncharacterized protein</fullName>
    </submittedName>
</protein>
<dbReference type="Proteomes" id="UP000796761">
    <property type="component" value="Unassembled WGS sequence"/>
</dbReference>
<evidence type="ECO:0000313" key="1">
    <source>
        <dbReference type="EMBL" id="TRZ18543.1"/>
    </source>
</evidence>
<accession>A0A8K1LM20</accession>